<accession>A0ABV4A0X5</accession>
<keyword evidence="1" id="KW-1133">Transmembrane helix</keyword>
<dbReference type="EMBL" id="JBFYGN010000039">
    <property type="protein sequence ID" value="MEX8195285.1"/>
    <property type="molecule type" value="Genomic_DNA"/>
</dbReference>
<keyword evidence="3" id="KW-1185">Reference proteome</keyword>
<sequence>MTQQNLLRSFFWSVLLVFLAWDYWQSPPVDLRFEAPLIAAGSGQETHGGHCSMPSGK</sequence>
<gene>
    <name evidence="2" type="ORF">AB6724_20835</name>
</gene>
<keyword evidence="1" id="KW-0472">Membrane</keyword>
<evidence type="ECO:0000313" key="3">
    <source>
        <dbReference type="Proteomes" id="UP001561046"/>
    </source>
</evidence>
<dbReference type="Proteomes" id="UP001561046">
    <property type="component" value="Unassembled WGS sequence"/>
</dbReference>
<evidence type="ECO:0000256" key="1">
    <source>
        <dbReference type="SAM" id="Phobius"/>
    </source>
</evidence>
<name>A0ABV4A0X5_9BURK</name>
<dbReference type="RefSeq" id="WP_369340459.1">
    <property type="nucleotide sequence ID" value="NZ_JBFYGN010000039.1"/>
</dbReference>
<keyword evidence="1" id="KW-0812">Transmembrane</keyword>
<reference evidence="2 3" key="1">
    <citation type="journal article" date="2013" name="Int. J. Syst. Evol. Microbiol.">
        <title>Comamonas guangdongensis sp. nov., isolated from subterranean forest sediment, and emended description of the genus Comamonas.</title>
        <authorList>
            <person name="Zhang J."/>
            <person name="Wang Y."/>
            <person name="Zhou S."/>
            <person name="Wu C."/>
            <person name="He J."/>
            <person name="Li F."/>
        </authorList>
    </citation>
    <scope>NUCLEOTIDE SEQUENCE [LARGE SCALE GENOMIC DNA]</scope>
    <source>
        <strain evidence="2 3">CCTCC AB2011133</strain>
    </source>
</reference>
<comment type="caution">
    <text evidence="2">The sequence shown here is derived from an EMBL/GenBank/DDBJ whole genome shotgun (WGS) entry which is preliminary data.</text>
</comment>
<organism evidence="2 3">
    <name type="scientific">Comamonas guangdongensis</name>
    <dbReference type="NCBI Taxonomy" id="510515"/>
    <lineage>
        <taxon>Bacteria</taxon>
        <taxon>Pseudomonadati</taxon>
        <taxon>Pseudomonadota</taxon>
        <taxon>Betaproteobacteria</taxon>
        <taxon>Burkholderiales</taxon>
        <taxon>Comamonadaceae</taxon>
        <taxon>Comamonas</taxon>
    </lineage>
</organism>
<proteinExistence type="predicted"/>
<evidence type="ECO:0000313" key="2">
    <source>
        <dbReference type="EMBL" id="MEX8195285.1"/>
    </source>
</evidence>
<feature type="transmembrane region" description="Helical" evidence="1">
    <location>
        <begin position="6"/>
        <end position="24"/>
    </location>
</feature>
<protein>
    <submittedName>
        <fullName evidence="2">Uncharacterized protein</fullName>
    </submittedName>
</protein>